<feature type="active site" description="Charge relay system" evidence="5">
    <location>
        <position position="468"/>
    </location>
</feature>
<dbReference type="PANTHER" id="PTHR43806:SF11">
    <property type="entry name" value="CEREVISIN-RELATED"/>
    <property type="match status" value="1"/>
</dbReference>
<dbReference type="Proteomes" id="UP001612915">
    <property type="component" value="Unassembled WGS sequence"/>
</dbReference>
<evidence type="ECO:0000256" key="1">
    <source>
        <dbReference type="ARBA" id="ARBA00011073"/>
    </source>
</evidence>
<dbReference type="InterPro" id="IPR015500">
    <property type="entry name" value="Peptidase_S8_subtilisin-rel"/>
</dbReference>
<dbReference type="PANTHER" id="PTHR43806">
    <property type="entry name" value="PEPTIDASE S8"/>
    <property type="match status" value="1"/>
</dbReference>
<evidence type="ECO:0000313" key="9">
    <source>
        <dbReference type="EMBL" id="MFI7589631.1"/>
    </source>
</evidence>
<dbReference type="Gene3D" id="3.40.50.200">
    <property type="entry name" value="Peptidase S8/S53 domain"/>
    <property type="match status" value="1"/>
</dbReference>
<keyword evidence="3 5" id="KW-0378">Hydrolase</keyword>
<comment type="caution">
    <text evidence="9">The sequence shown here is derived from an EMBL/GenBank/DDBJ whole genome shotgun (WGS) entry which is preliminary data.</text>
</comment>
<dbReference type="PROSITE" id="PS00136">
    <property type="entry name" value="SUBTILASE_ASP"/>
    <property type="match status" value="1"/>
</dbReference>
<dbReference type="EMBL" id="JBITLV010000008">
    <property type="protein sequence ID" value="MFI7589631.1"/>
    <property type="molecule type" value="Genomic_DNA"/>
</dbReference>
<dbReference type="InterPro" id="IPR022398">
    <property type="entry name" value="Peptidase_S8_His-AS"/>
</dbReference>
<keyword evidence="10" id="KW-1185">Reference proteome</keyword>
<evidence type="ECO:0000256" key="2">
    <source>
        <dbReference type="ARBA" id="ARBA00022670"/>
    </source>
</evidence>
<organism evidence="9 10">
    <name type="scientific">Spongisporangium articulatum</name>
    <dbReference type="NCBI Taxonomy" id="3362603"/>
    <lineage>
        <taxon>Bacteria</taxon>
        <taxon>Bacillati</taxon>
        <taxon>Actinomycetota</taxon>
        <taxon>Actinomycetes</taxon>
        <taxon>Kineosporiales</taxon>
        <taxon>Kineosporiaceae</taxon>
        <taxon>Spongisporangium</taxon>
    </lineage>
</organism>
<dbReference type="InterPro" id="IPR023827">
    <property type="entry name" value="Peptidase_S8_Asp-AS"/>
</dbReference>
<sequence>MRALLAILATTTLAAAGLATTGAADAAPSATTAPTDYVVLASSADGAATAAKAVTDAGGTVTSTNDSLGYVTARSTSGSFTTDVARAKGVVGAARNRVIGEAPDARAKADAVEKAVGRSGAAKAKPVKNAEPLAGLQWDMKQIDATVNGSYAKQPGKKGVLVGIIDTGVDGTHPDIAPNFDAKLSRNFTTDIPDIDDIDGACEHPESGCKDPANEDDDGHGTHVASTIGSPINGLGIAGVAPKVTLVNIRAGQDSGYFFLQPTLDALTYAGKIGVDVVNMSYYTDPWLYNCTANPADSPAEQAEQKVIIQATQRALNFARNRGVLPVAAEGNEATDLGNPTFDDTSPDYPVDAPKERTVDNSCLNVPAESKGVVTVSATGPSTRKSYYSNYGTEQTDVAAPGGDTYDNPEKTRQLAGAVLAAMPANVAEAEGVLNPDGTPNTPAVVQSCKGSGAKQVCGYYQYLQGTSMASPHAVGVAALIVSQYGHGGGKNIGLSPSVTESILLGTATEHACPTPRTYHYVRNLPDGTVSTADATCEGPKSDNGFYGQGIVNALRAVS</sequence>
<evidence type="ECO:0000256" key="3">
    <source>
        <dbReference type="ARBA" id="ARBA00022801"/>
    </source>
</evidence>
<dbReference type="InterPro" id="IPR050131">
    <property type="entry name" value="Peptidase_S8_subtilisin-like"/>
</dbReference>
<dbReference type="Pfam" id="PF00082">
    <property type="entry name" value="Peptidase_S8"/>
    <property type="match status" value="1"/>
</dbReference>
<dbReference type="PROSITE" id="PS00137">
    <property type="entry name" value="SUBTILASE_HIS"/>
    <property type="match status" value="1"/>
</dbReference>
<feature type="signal peptide" evidence="7">
    <location>
        <begin position="1"/>
        <end position="26"/>
    </location>
</feature>
<keyword evidence="4 5" id="KW-0720">Serine protease</keyword>
<feature type="domain" description="Peptidase S8/S53" evidence="8">
    <location>
        <begin position="158"/>
        <end position="515"/>
    </location>
</feature>
<keyword evidence="7" id="KW-0732">Signal</keyword>
<feature type="active site" description="Charge relay system" evidence="5">
    <location>
        <position position="220"/>
    </location>
</feature>
<evidence type="ECO:0000256" key="4">
    <source>
        <dbReference type="ARBA" id="ARBA00022825"/>
    </source>
</evidence>
<reference evidence="9 10" key="1">
    <citation type="submission" date="2024-10" db="EMBL/GenBank/DDBJ databases">
        <title>The Natural Products Discovery Center: Release of the First 8490 Sequenced Strains for Exploring Actinobacteria Biosynthetic Diversity.</title>
        <authorList>
            <person name="Kalkreuter E."/>
            <person name="Kautsar S.A."/>
            <person name="Yang D."/>
            <person name="Bader C.D."/>
            <person name="Teijaro C.N."/>
            <person name="Fluegel L."/>
            <person name="Davis C.M."/>
            <person name="Simpson J.R."/>
            <person name="Lauterbach L."/>
            <person name="Steele A.D."/>
            <person name="Gui C."/>
            <person name="Meng S."/>
            <person name="Li G."/>
            <person name="Viehrig K."/>
            <person name="Ye F."/>
            <person name="Su P."/>
            <person name="Kiefer A.F."/>
            <person name="Nichols A."/>
            <person name="Cepeda A.J."/>
            <person name="Yan W."/>
            <person name="Fan B."/>
            <person name="Jiang Y."/>
            <person name="Adhikari A."/>
            <person name="Zheng C.-J."/>
            <person name="Schuster L."/>
            <person name="Cowan T.M."/>
            <person name="Smanski M.J."/>
            <person name="Chevrette M.G."/>
            <person name="De Carvalho L.P.S."/>
            <person name="Shen B."/>
        </authorList>
    </citation>
    <scope>NUCLEOTIDE SEQUENCE [LARGE SCALE GENOMIC DNA]</scope>
    <source>
        <strain evidence="9 10">NPDC049639</strain>
    </source>
</reference>
<dbReference type="InterPro" id="IPR000209">
    <property type="entry name" value="Peptidase_S8/S53_dom"/>
</dbReference>
<keyword evidence="2 5" id="KW-0645">Protease</keyword>
<dbReference type="PROSITE" id="PS51892">
    <property type="entry name" value="SUBTILASE"/>
    <property type="match status" value="1"/>
</dbReference>
<dbReference type="PROSITE" id="PS00138">
    <property type="entry name" value="SUBTILASE_SER"/>
    <property type="match status" value="1"/>
</dbReference>
<dbReference type="PRINTS" id="PR00723">
    <property type="entry name" value="SUBTILISIN"/>
</dbReference>
<evidence type="ECO:0000256" key="6">
    <source>
        <dbReference type="RuleBase" id="RU003355"/>
    </source>
</evidence>
<comment type="similarity">
    <text evidence="1 5 6">Belongs to the peptidase S8 family.</text>
</comment>
<feature type="chain" id="PRO_5046245210" evidence="7">
    <location>
        <begin position="27"/>
        <end position="559"/>
    </location>
</feature>
<proteinExistence type="inferred from homology"/>
<feature type="active site" description="Charge relay system" evidence="5">
    <location>
        <position position="166"/>
    </location>
</feature>
<dbReference type="RefSeq" id="WP_398284234.1">
    <property type="nucleotide sequence ID" value="NZ_JBITLV010000008.1"/>
</dbReference>
<dbReference type="InterPro" id="IPR023828">
    <property type="entry name" value="Peptidase_S8_Ser-AS"/>
</dbReference>
<evidence type="ECO:0000259" key="8">
    <source>
        <dbReference type="Pfam" id="PF00082"/>
    </source>
</evidence>
<dbReference type="SUPFAM" id="SSF52743">
    <property type="entry name" value="Subtilisin-like"/>
    <property type="match status" value="1"/>
</dbReference>
<evidence type="ECO:0000256" key="5">
    <source>
        <dbReference type="PROSITE-ProRule" id="PRU01240"/>
    </source>
</evidence>
<dbReference type="InterPro" id="IPR036852">
    <property type="entry name" value="Peptidase_S8/S53_dom_sf"/>
</dbReference>
<protein>
    <submittedName>
        <fullName evidence="9">S8 family peptidase</fullName>
    </submittedName>
</protein>
<gene>
    <name evidence="9" type="ORF">ACIB24_21395</name>
</gene>
<name>A0ABW8ATB1_9ACTN</name>
<evidence type="ECO:0000313" key="10">
    <source>
        <dbReference type="Proteomes" id="UP001612915"/>
    </source>
</evidence>
<accession>A0ABW8ATB1</accession>
<evidence type="ECO:0000256" key="7">
    <source>
        <dbReference type="SAM" id="SignalP"/>
    </source>
</evidence>